<organism evidence="1 2">
    <name type="scientific">Kitasatospora cineracea</name>
    <dbReference type="NCBI Taxonomy" id="88074"/>
    <lineage>
        <taxon>Bacteria</taxon>
        <taxon>Bacillati</taxon>
        <taxon>Actinomycetota</taxon>
        <taxon>Actinomycetes</taxon>
        <taxon>Kitasatosporales</taxon>
        <taxon>Streptomycetaceae</taxon>
        <taxon>Kitasatospora</taxon>
    </lineage>
</organism>
<proteinExistence type="predicted"/>
<sequence>MPTKTPLTIAEHEDFGAVLAGIRSELLERKVRLETAYARTGADGAAARMLQKAITALDDTRSELDSRLYREFPHDARPQVYYPAADSALVVRRDDVQRLIMAGTESES</sequence>
<name>A0A3N4R8N0_9ACTN</name>
<gene>
    <name evidence="1" type="ORF">EDD38_7470</name>
</gene>
<keyword evidence="2" id="KW-1185">Reference proteome</keyword>
<reference evidence="1 2" key="1">
    <citation type="submission" date="2018-11" db="EMBL/GenBank/DDBJ databases">
        <title>Sequencing the genomes of 1000 actinobacteria strains.</title>
        <authorList>
            <person name="Klenk H.-P."/>
        </authorList>
    </citation>
    <scope>NUCLEOTIDE SEQUENCE [LARGE SCALE GENOMIC DNA]</scope>
    <source>
        <strain evidence="1 2">DSM 44781</strain>
    </source>
</reference>
<dbReference type="AlphaFoldDB" id="A0A3N4R8N0"/>
<evidence type="ECO:0000313" key="1">
    <source>
        <dbReference type="EMBL" id="RPE27325.1"/>
    </source>
</evidence>
<dbReference type="EMBL" id="RKQG01000004">
    <property type="protein sequence ID" value="RPE27325.1"/>
    <property type="molecule type" value="Genomic_DNA"/>
</dbReference>
<dbReference type="RefSeq" id="WP_123821674.1">
    <property type="nucleotide sequence ID" value="NZ_RKQG01000004.1"/>
</dbReference>
<accession>A0A3N4R8N0</accession>
<comment type="caution">
    <text evidence="1">The sequence shown here is derived from an EMBL/GenBank/DDBJ whole genome shotgun (WGS) entry which is preliminary data.</text>
</comment>
<evidence type="ECO:0000313" key="2">
    <source>
        <dbReference type="Proteomes" id="UP000266906"/>
    </source>
</evidence>
<dbReference type="Proteomes" id="UP000266906">
    <property type="component" value="Unassembled WGS sequence"/>
</dbReference>
<protein>
    <submittedName>
        <fullName evidence="1">Uncharacterized protein</fullName>
    </submittedName>
</protein>